<feature type="region of interest" description="Disordered" evidence="5">
    <location>
        <begin position="1"/>
        <end position="21"/>
    </location>
</feature>
<dbReference type="Proteomes" id="UP000245884">
    <property type="component" value="Unassembled WGS sequence"/>
</dbReference>
<feature type="compositionally biased region" description="Basic and acidic residues" evidence="5">
    <location>
        <begin position="117"/>
        <end position="133"/>
    </location>
</feature>
<evidence type="ECO:0000256" key="5">
    <source>
        <dbReference type="SAM" id="MobiDB-lite"/>
    </source>
</evidence>
<dbReference type="InterPro" id="IPR043451">
    <property type="entry name" value="Myocardin-like"/>
</dbReference>
<protein>
    <recommendedName>
        <fullName evidence="8">RPEL repeat protein</fullName>
    </recommendedName>
</protein>
<sequence>MADPIEATAPVTAPSHGHDEEKARLDALLKNRPEAKELQDKNILPNSNAAPSLLAKQEELRKAQLEDRLADRIEHRPDRAELERLGILKSGSSSIAPGLQAKQEELRKAQLEDRLERELEKRPERTELEERGILKGGQGVAPGLMAKQEELKRAQLGDRVKEGVEGRPSREELESRGILHKGE</sequence>
<keyword evidence="7" id="KW-1185">Reference proteome</keyword>
<dbReference type="EMBL" id="KZ819676">
    <property type="protein sequence ID" value="PWN25448.1"/>
    <property type="molecule type" value="Genomic_DNA"/>
</dbReference>
<comment type="subcellular location">
    <subcellularLocation>
        <location evidence="1">Nucleus</location>
    </subcellularLocation>
</comment>
<dbReference type="PANTHER" id="PTHR22793:SF12">
    <property type="entry name" value="MYOCARDIN-RELATED TRANSCRIPTION FACTOR, ISOFORM H"/>
    <property type="match status" value="1"/>
</dbReference>
<dbReference type="Gene3D" id="6.10.150.10">
    <property type="match status" value="1"/>
</dbReference>
<gene>
    <name evidence="6" type="ORF">BDZ90DRAFT_255716</name>
</gene>
<feature type="repeat" description="RPEL" evidence="4">
    <location>
        <begin position="67"/>
        <end position="92"/>
    </location>
</feature>
<feature type="region of interest" description="Disordered" evidence="5">
    <location>
        <begin position="117"/>
        <end position="183"/>
    </location>
</feature>
<dbReference type="OrthoDB" id="197676at2759"/>
<evidence type="ECO:0000313" key="7">
    <source>
        <dbReference type="Proteomes" id="UP000245884"/>
    </source>
</evidence>
<evidence type="ECO:0000313" key="6">
    <source>
        <dbReference type="EMBL" id="PWN25448.1"/>
    </source>
</evidence>
<evidence type="ECO:0000256" key="2">
    <source>
        <dbReference type="ARBA" id="ARBA00022737"/>
    </source>
</evidence>
<dbReference type="SMART" id="SM00707">
    <property type="entry name" value="RPEL"/>
    <property type="match status" value="4"/>
</dbReference>
<evidence type="ECO:0000256" key="3">
    <source>
        <dbReference type="ARBA" id="ARBA00023242"/>
    </source>
</evidence>
<dbReference type="GO" id="GO:0045944">
    <property type="term" value="P:positive regulation of transcription by RNA polymerase II"/>
    <property type="evidence" value="ECO:0007669"/>
    <property type="project" value="TreeGrafter"/>
</dbReference>
<keyword evidence="2" id="KW-0677">Repeat</keyword>
<dbReference type="Pfam" id="PF02755">
    <property type="entry name" value="RPEL"/>
    <property type="match status" value="1"/>
</dbReference>
<evidence type="ECO:0000256" key="1">
    <source>
        <dbReference type="ARBA" id="ARBA00004123"/>
    </source>
</evidence>
<feature type="region of interest" description="Disordered" evidence="5">
    <location>
        <begin position="84"/>
        <end position="104"/>
    </location>
</feature>
<dbReference type="InterPro" id="IPR004018">
    <property type="entry name" value="RPEL_repeat"/>
</dbReference>
<evidence type="ECO:0000256" key="4">
    <source>
        <dbReference type="PROSITE-ProRule" id="PRU00401"/>
    </source>
</evidence>
<dbReference type="GeneID" id="37029685"/>
<dbReference type="PANTHER" id="PTHR22793">
    <property type="entry name" value="MYOCARDIN-RELATED TRANSCRIPTION FACTOR-RELATED"/>
    <property type="match status" value="1"/>
</dbReference>
<dbReference type="RefSeq" id="XP_025360060.1">
    <property type="nucleotide sequence ID" value="XM_025507862.1"/>
</dbReference>
<dbReference type="GO" id="GO:0005634">
    <property type="term" value="C:nucleus"/>
    <property type="evidence" value="ECO:0007669"/>
    <property type="project" value="UniProtKB-SubCell"/>
</dbReference>
<evidence type="ECO:0008006" key="8">
    <source>
        <dbReference type="Google" id="ProtNLM"/>
    </source>
</evidence>
<organism evidence="6 7">
    <name type="scientific">Jaminaea rosea</name>
    <dbReference type="NCBI Taxonomy" id="1569628"/>
    <lineage>
        <taxon>Eukaryota</taxon>
        <taxon>Fungi</taxon>
        <taxon>Dikarya</taxon>
        <taxon>Basidiomycota</taxon>
        <taxon>Ustilaginomycotina</taxon>
        <taxon>Exobasidiomycetes</taxon>
        <taxon>Microstromatales</taxon>
        <taxon>Microstromatales incertae sedis</taxon>
        <taxon>Jaminaea</taxon>
    </lineage>
</organism>
<proteinExistence type="predicted"/>
<keyword evidence="3" id="KW-0539">Nucleus</keyword>
<name>A0A316UKW9_9BASI</name>
<reference evidence="6 7" key="1">
    <citation type="journal article" date="2018" name="Mol. Biol. Evol.">
        <title>Broad Genomic Sampling Reveals a Smut Pathogenic Ancestry of the Fungal Clade Ustilaginomycotina.</title>
        <authorList>
            <person name="Kijpornyongpan T."/>
            <person name="Mondo S.J."/>
            <person name="Barry K."/>
            <person name="Sandor L."/>
            <person name="Lee J."/>
            <person name="Lipzen A."/>
            <person name="Pangilinan J."/>
            <person name="LaButti K."/>
            <person name="Hainaut M."/>
            <person name="Henrissat B."/>
            <person name="Grigoriev I.V."/>
            <person name="Spatafora J.W."/>
            <person name="Aime M.C."/>
        </authorList>
    </citation>
    <scope>NUCLEOTIDE SEQUENCE [LARGE SCALE GENOMIC DNA]</scope>
    <source>
        <strain evidence="6 7">MCA 5214</strain>
    </source>
</reference>
<dbReference type="PROSITE" id="PS51073">
    <property type="entry name" value="RPEL"/>
    <property type="match status" value="2"/>
</dbReference>
<dbReference type="Gene3D" id="6.10.140.2040">
    <property type="match status" value="2"/>
</dbReference>
<dbReference type="STRING" id="1569628.A0A316UKW9"/>
<feature type="repeat" description="RPEL" evidence="4">
    <location>
        <begin position="113"/>
        <end position="138"/>
    </location>
</feature>
<feature type="compositionally biased region" description="Basic and acidic residues" evidence="5">
    <location>
        <begin position="147"/>
        <end position="183"/>
    </location>
</feature>
<dbReference type="AlphaFoldDB" id="A0A316UKW9"/>
<dbReference type="GO" id="GO:0003713">
    <property type="term" value="F:transcription coactivator activity"/>
    <property type="evidence" value="ECO:0007669"/>
    <property type="project" value="TreeGrafter"/>
</dbReference>
<accession>A0A316UKW9</accession>